<sequence>MQSPVGELTIFANREAVIGISFKEPETMQRMLRYISSYYGEPVMAENPVRESAKKEIC</sequence>
<protein>
    <submittedName>
        <fullName evidence="1">Uncharacterized protein</fullName>
    </submittedName>
</protein>
<evidence type="ECO:0000313" key="1">
    <source>
        <dbReference type="EMBL" id="MPM21750.1"/>
    </source>
</evidence>
<reference evidence="1" key="1">
    <citation type="submission" date="2019-08" db="EMBL/GenBank/DDBJ databases">
        <authorList>
            <person name="Kucharzyk K."/>
            <person name="Murdoch R.W."/>
            <person name="Higgins S."/>
            <person name="Loffler F."/>
        </authorList>
    </citation>
    <scope>NUCLEOTIDE SEQUENCE</scope>
</reference>
<dbReference type="EMBL" id="VSSQ01003658">
    <property type="protein sequence ID" value="MPM21750.1"/>
    <property type="molecule type" value="Genomic_DNA"/>
</dbReference>
<name>A0A644XZT8_9ZZZZ</name>
<dbReference type="AlphaFoldDB" id="A0A644XZT8"/>
<gene>
    <name evidence="1" type="ORF">SDC9_68195</name>
</gene>
<organism evidence="1">
    <name type="scientific">bioreactor metagenome</name>
    <dbReference type="NCBI Taxonomy" id="1076179"/>
    <lineage>
        <taxon>unclassified sequences</taxon>
        <taxon>metagenomes</taxon>
        <taxon>ecological metagenomes</taxon>
    </lineage>
</organism>
<comment type="caution">
    <text evidence="1">The sequence shown here is derived from an EMBL/GenBank/DDBJ whole genome shotgun (WGS) entry which is preliminary data.</text>
</comment>
<accession>A0A644XZT8</accession>
<proteinExistence type="predicted"/>